<comment type="caution">
    <text evidence="10">The sequence shown here is derived from an EMBL/GenBank/DDBJ whole genome shotgun (WGS) entry which is preliminary data.</text>
</comment>
<reference evidence="10 11" key="1">
    <citation type="journal article" date="2015" name="Genome Announc.">
        <title>Expanding the biotechnology potential of lactobacilli through comparative genomics of 213 strains and associated genera.</title>
        <authorList>
            <person name="Sun Z."/>
            <person name="Harris H.M."/>
            <person name="McCann A."/>
            <person name="Guo C."/>
            <person name="Argimon S."/>
            <person name="Zhang W."/>
            <person name="Yang X."/>
            <person name="Jeffery I.B."/>
            <person name="Cooney J.C."/>
            <person name="Kagawa T.F."/>
            <person name="Liu W."/>
            <person name="Song Y."/>
            <person name="Salvetti E."/>
            <person name="Wrobel A."/>
            <person name="Rasinkangas P."/>
            <person name="Parkhill J."/>
            <person name="Rea M.C."/>
            <person name="O'Sullivan O."/>
            <person name="Ritari J."/>
            <person name="Douillard F.P."/>
            <person name="Paul Ross R."/>
            <person name="Yang R."/>
            <person name="Briner A.E."/>
            <person name="Felis G.E."/>
            <person name="de Vos W.M."/>
            <person name="Barrangou R."/>
            <person name="Klaenhammer T.R."/>
            <person name="Caufield P.W."/>
            <person name="Cui Y."/>
            <person name="Zhang H."/>
            <person name="O'Toole P.W."/>
        </authorList>
    </citation>
    <scope>NUCLEOTIDE SEQUENCE [LARGE SCALE GENOMIC DNA]</scope>
    <source>
        <strain evidence="10 11">DSM 20634</strain>
    </source>
</reference>
<dbReference type="Pfam" id="PF03306">
    <property type="entry name" value="AAL_decarboxy"/>
    <property type="match status" value="1"/>
</dbReference>
<dbReference type="AlphaFoldDB" id="A0A0R1ZZI6"/>
<evidence type="ECO:0000256" key="3">
    <source>
        <dbReference type="ARBA" id="ARBA00007106"/>
    </source>
</evidence>
<dbReference type="PANTHER" id="PTHR35524">
    <property type="entry name" value="ALPHA-ACETOLACTATE DECARBOXYLASE"/>
    <property type="match status" value="1"/>
</dbReference>
<dbReference type="Gene3D" id="3.30.1330.80">
    <property type="entry name" value="Hypothetical protein, similar to alpha- acetolactate decarboxylase, domain 2"/>
    <property type="match status" value="2"/>
</dbReference>
<dbReference type="PANTHER" id="PTHR35524:SF1">
    <property type="entry name" value="ALPHA-ACETOLACTATE DECARBOXYLASE"/>
    <property type="match status" value="1"/>
</dbReference>
<evidence type="ECO:0000256" key="9">
    <source>
        <dbReference type="PIRNR" id="PIRNR001332"/>
    </source>
</evidence>
<accession>A0A0R1ZZI6</accession>
<dbReference type="GO" id="GO:0047605">
    <property type="term" value="F:acetolactate decarboxylase activity"/>
    <property type="evidence" value="ECO:0007669"/>
    <property type="project" value="UniProtKB-UniRule"/>
</dbReference>
<dbReference type="Proteomes" id="UP000051733">
    <property type="component" value="Unassembled WGS sequence"/>
</dbReference>
<evidence type="ECO:0000256" key="6">
    <source>
        <dbReference type="ARBA" id="ARBA00022793"/>
    </source>
</evidence>
<dbReference type="EC" id="4.1.1.5" evidence="4 9"/>
<evidence type="ECO:0000256" key="1">
    <source>
        <dbReference type="ARBA" id="ARBA00001784"/>
    </source>
</evidence>
<keyword evidence="7 9" id="KW-0005">Acetoin biosynthesis</keyword>
<dbReference type="SUPFAM" id="SSF117856">
    <property type="entry name" value="AF0104/ALDC/Ptd012-like"/>
    <property type="match status" value="1"/>
</dbReference>
<dbReference type="PIRSF" id="PIRSF001332">
    <property type="entry name" value="Acetolac_decarb"/>
    <property type="match status" value="1"/>
</dbReference>
<dbReference type="NCBIfam" id="TIGR01252">
    <property type="entry name" value="acetolac_decarb"/>
    <property type="match status" value="1"/>
</dbReference>
<dbReference type="CDD" id="cd17299">
    <property type="entry name" value="acetolactate_decarboxylase"/>
    <property type="match status" value="1"/>
</dbReference>
<dbReference type="PATRIC" id="fig|1423813.3.peg.933"/>
<protein>
    <recommendedName>
        <fullName evidence="5 9">Alpha-acetolactate decarboxylase</fullName>
        <ecNumber evidence="4 9">4.1.1.5</ecNumber>
    </recommendedName>
</protein>
<dbReference type="STRING" id="1423813.FC26_GL000907"/>
<evidence type="ECO:0000256" key="4">
    <source>
        <dbReference type="ARBA" id="ARBA00013204"/>
    </source>
</evidence>
<evidence type="ECO:0000256" key="7">
    <source>
        <dbReference type="ARBA" id="ARBA00023061"/>
    </source>
</evidence>
<keyword evidence="8 9" id="KW-0456">Lyase</keyword>
<sequence length="238" mass="26676">MKDLTTVYQHGTLAMLVAGLFEGTMPLSELLTHGDSGIGTADSLDGELVIVDGKAYQVRESGEVVEMTPDTKIPFASVHYDDVDAEQTHIENMNDRQLQERLIKDHNMFNVFYAIKITGTFSHMHTRVVPRQEKPYPKLTVATKVQPEFEQDQVHGTIVGYFMPYLFLGAAVGGIHWHFINDARDFGGHILDFQLASGDVSVQVLENLNQHLPVNNTPFRDAQMNLQQVGDEINEAEH</sequence>
<dbReference type="UniPathway" id="UPA00626">
    <property type="reaction ID" value="UER00678"/>
</dbReference>
<organism evidence="10 11">
    <name type="scientific">Paucilactobacillus vaccinostercus DSM 20634</name>
    <dbReference type="NCBI Taxonomy" id="1423813"/>
    <lineage>
        <taxon>Bacteria</taxon>
        <taxon>Bacillati</taxon>
        <taxon>Bacillota</taxon>
        <taxon>Bacilli</taxon>
        <taxon>Lactobacillales</taxon>
        <taxon>Lactobacillaceae</taxon>
        <taxon>Paucilactobacillus</taxon>
    </lineage>
</organism>
<name>A0A0R1ZZI6_9LACO</name>
<evidence type="ECO:0000256" key="2">
    <source>
        <dbReference type="ARBA" id="ARBA00005170"/>
    </source>
</evidence>
<evidence type="ECO:0000313" key="10">
    <source>
        <dbReference type="EMBL" id="KRM60273.1"/>
    </source>
</evidence>
<keyword evidence="6 9" id="KW-0210">Decarboxylase</keyword>
<comment type="similarity">
    <text evidence="3 9">Belongs to the alpha-acetolactate decarboxylase family.</text>
</comment>
<dbReference type="OrthoDB" id="8612680at2"/>
<evidence type="ECO:0000313" key="11">
    <source>
        <dbReference type="Proteomes" id="UP000051733"/>
    </source>
</evidence>
<evidence type="ECO:0000256" key="5">
    <source>
        <dbReference type="ARBA" id="ARBA00020164"/>
    </source>
</evidence>
<proteinExistence type="inferred from homology"/>
<comment type="catalytic activity">
    <reaction evidence="1 9">
        <text>(2S)-2-acetolactate + H(+) = (R)-acetoin + CO2</text>
        <dbReference type="Rhea" id="RHEA:21580"/>
        <dbReference type="ChEBI" id="CHEBI:15378"/>
        <dbReference type="ChEBI" id="CHEBI:15686"/>
        <dbReference type="ChEBI" id="CHEBI:16526"/>
        <dbReference type="ChEBI" id="CHEBI:58476"/>
        <dbReference type="EC" id="4.1.1.5"/>
    </reaction>
</comment>
<dbReference type="RefSeq" id="WP_057781164.1">
    <property type="nucleotide sequence ID" value="NZ_AYYY01000070.1"/>
</dbReference>
<keyword evidence="11" id="KW-1185">Reference proteome</keyword>
<dbReference type="EMBL" id="AYYY01000070">
    <property type="protein sequence ID" value="KRM60273.1"/>
    <property type="molecule type" value="Genomic_DNA"/>
</dbReference>
<dbReference type="GO" id="GO:0045151">
    <property type="term" value="P:acetoin biosynthetic process"/>
    <property type="evidence" value="ECO:0007669"/>
    <property type="project" value="UniProtKB-UniRule"/>
</dbReference>
<evidence type="ECO:0000256" key="8">
    <source>
        <dbReference type="ARBA" id="ARBA00023239"/>
    </source>
</evidence>
<comment type="pathway">
    <text evidence="2 9">Polyol metabolism; (R,R)-butane-2,3-diol biosynthesis; (R,R)-butane-2,3-diol from pyruvate: step 2/3.</text>
</comment>
<gene>
    <name evidence="10" type="ORF">FC26_GL000907</name>
</gene>
<dbReference type="InterPro" id="IPR005128">
    <property type="entry name" value="Acetolactate_a_deCO2ase"/>
</dbReference>